<evidence type="ECO:0000313" key="2">
    <source>
        <dbReference type="Proteomes" id="UP001596956"/>
    </source>
</evidence>
<accession>A0ABW3BH88</accession>
<dbReference type="Proteomes" id="UP001596956">
    <property type="component" value="Unassembled WGS sequence"/>
</dbReference>
<sequence>MSRSSDDDAGIVWNLLSEPRTAPYLEKAGGNRNDALALYEWSARTAAAAFEDVGHLEVLLRNALDARLARYFREDSRRIPWFLMPIPGDGHGAESVQAVRERLREEGKESRDEIVAGLTFGFWSGLLGEAYDELWRECLHEVFPNSSGRRPQVFAVLDTVRRFRNRLAHHDSLLGTDIPAEAERVVEAARYIDHGAADWLERRSRVLEVYRQRPVDVGPLPPPRRKRRSLLRPVLRLRRLR</sequence>
<organism evidence="1 2">
    <name type="scientific">Streptomonospora algeriensis</name>
    <dbReference type="NCBI Taxonomy" id="995084"/>
    <lineage>
        <taxon>Bacteria</taxon>
        <taxon>Bacillati</taxon>
        <taxon>Actinomycetota</taxon>
        <taxon>Actinomycetes</taxon>
        <taxon>Streptosporangiales</taxon>
        <taxon>Nocardiopsidaceae</taxon>
        <taxon>Streptomonospora</taxon>
    </lineage>
</organism>
<dbReference type="EMBL" id="JBHTHR010000468">
    <property type="protein sequence ID" value="MFD0802415.1"/>
    <property type="molecule type" value="Genomic_DNA"/>
</dbReference>
<reference evidence="2" key="1">
    <citation type="journal article" date="2019" name="Int. J. Syst. Evol. Microbiol.">
        <title>The Global Catalogue of Microorganisms (GCM) 10K type strain sequencing project: providing services to taxonomists for standard genome sequencing and annotation.</title>
        <authorList>
            <consortium name="The Broad Institute Genomics Platform"/>
            <consortium name="The Broad Institute Genome Sequencing Center for Infectious Disease"/>
            <person name="Wu L."/>
            <person name="Ma J."/>
        </authorList>
    </citation>
    <scope>NUCLEOTIDE SEQUENCE [LARGE SCALE GENOMIC DNA]</scope>
    <source>
        <strain evidence="2">CCUG 63369</strain>
    </source>
</reference>
<evidence type="ECO:0008006" key="3">
    <source>
        <dbReference type="Google" id="ProtNLM"/>
    </source>
</evidence>
<name>A0ABW3BH88_9ACTN</name>
<gene>
    <name evidence="1" type="ORF">ACFQZU_13975</name>
</gene>
<protein>
    <recommendedName>
        <fullName evidence="3">Abi-like protein</fullName>
    </recommendedName>
</protein>
<proteinExistence type="predicted"/>
<comment type="caution">
    <text evidence="1">The sequence shown here is derived from an EMBL/GenBank/DDBJ whole genome shotgun (WGS) entry which is preliminary data.</text>
</comment>
<keyword evidence="2" id="KW-1185">Reference proteome</keyword>
<evidence type="ECO:0000313" key="1">
    <source>
        <dbReference type="EMBL" id="MFD0802415.1"/>
    </source>
</evidence>